<evidence type="ECO:0000259" key="12">
    <source>
        <dbReference type="PROSITE" id="PS50192"/>
    </source>
</evidence>
<keyword evidence="3" id="KW-0813">Transport</keyword>
<reference evidence="14" key="1">
    <citation type="journal article" date="2023" name="Commun. Biol.">
        <title>Genome analysis of Parmales, the sister group of diatoms, reveals the evolutionary specialization of diatoms from phago-mixotrophs to photoautotrophs.</title>
        <authorList>
            <person name="Ban H."/>
            <person name="Sato S."/>
            <person name="Yoshikawa S."/>
            <person name="Yamada K."/>
            <person name="Nakamura Y."/>
            <person name="Ichinomiya M."/>
            <person name="Sato N."/>
            <person name="Blanc-Mathieu R."/>
            <person name="Endo H."/>
            <person name="Kuwata A."/>
            <person name="Ogata H."/>
        </authorList>
    </citation>
    <scope>NUCLEOTIDE SEQUENCE [LARGE SCALE GENOMIC DNA]</scope>
    <source>
        <strain evidence="14">NIES 3701</strain>
    </source>
</reference>
<gene>
    <name evidence="13" type="ORF">TrST_g12034</name>
</gene>
<dbReference type="GO" id="GO:0048278">
    <property type="term" value="P:vesicle docking"/>
    <property type="evidence" value="ECO:0007669"/>
    <property type="project" value="TreeGrafter"/>
</dbReference>
<evidence type="ECO:0000256" key="11">
    <source>
        <dbReference type="SAM" id="Phobius"/>
    </source>
</evidence>
<dbReference type="GO" id="GO:0031201">
    <property type="term" value="C:SNARE complex"/>
    <property type="evidence" value="ECO:0007669"/>
    <property type="project" value="TreeGrafter"/>
</dbReference>
<comment type="subcellular location">
    <subcellularLocation>
        <location evidence="1">Golgi apparatus membrane</location>
        <topology evidence="1">Single-pass type IV membrane protein</topology>
    </subcellularLocation>
</comment>
<dbReference type="Gene3D" id="1.20.58.70">
    <property type="match status" value="1"/>
</dbReference>
<dbReference type="PANTHER" id="PTHR19957">
    <property type="entry name" value="SYNTAXIN"/>
    <property type="match status" value="1"/>
</dbReference>
<evidence type="ECO:0000313" key="14">
    <source>
        <dbReference type="Proteomes" id="UP001165085"/>
    </source>
</evidence>
<dbReference type="InterPro" id="IPR045242">
    <property type="entry name" value="Syntaxin"/>
</dbReference>
<evidence type="ECO:0000256" key="6">
    <source>
        <dbReference type="ARBA" id="ARBA00022989"/>
    </source>
</evidence>
<keyword evidence="7" id="KW-0333">Golgi apparatus</keyword>
<dbReference type="GO" id="GO:0000139">
    <property type="term" value="C:Golgi membrane"/>
    <property type="evidence" value="ECO:0007669"/>
    <property type="project" value="UniProtKB-SubCell"/>
</dbReference>
<evidence type="ECO:0000256" key="5">
    <source>
        <dbReference type="ARBA" id="ARBA00022927"/>
    </source>
</evidence>
<dbReference type="PROSITE" id="PS50192">
    <property type="entry name" value="T_SNARE"/>
    <property type="match status" value="1"/>
</dbReference>
<evidence type="ECO:0000256" key="7">
    <source>
        <dbReference type="ARBA" id="ARBA00023034"/>
    </source>
</evidence>
<dbReference type="GO" id="GO:0006886">
    <property type="term" value="P:intracellular protein transport"/>
    <property type="evidence" value="ECO:0007669"/>
    <property type="project" value="InterPro"/>
</dbReference>
<organism evidence="13 14">
    <name type="scientific">Triparma strigata</name>
    <dbReference type="NCBI Taxonomy" id="1606541"/>
    <lineage>
        <taxon>Eukaryota</taxon>
        <taxon>Sar</taxon>
        <taxon>Stramenopiles</taxon>
        <taxon>Ochrophyta</taxon>
        <taxon>Bolidophyceae</taxon>
        <taxon>Parmales</taxon>
        <taxon>Triparmaceae</taxon>
        <taxon>Triparma</taxon>
    </lineage>
</organism>
<feature type="transmembrane region" description="Helical" evidence="11">
    <location>
        <begin position="274"/>
        <end position="295"/>
    </location>
</feature>
<dbReference type="SMART" id="SM00397">
    <property type="entry name" value="t_SNARE"/>
    <property type="match status" value="1"/>
</dbReference>
<evidence type="ECO:0000256" key="3">
    <source>
        <dbReference type="ARBA" id="ARBA00022448"/>
    </source>
</evidence>
<keyword evidence="5" id="KW-0653">Protein transport</keyword>
<dbReference type="OrthoDB" id="10251371at2759"/>
<comment type="similarity">
    <text evidence="2">Belongs to the syntaxin family.</text>
</comment>
<dbReference type="GO" id="GO:0000149">
    <property type="term" value="F:SNARE binding"/>
    <property type="evidence" value="ECO:0007669"/>
    <property type="project" value="TreeGrafter"/>
</dbReference>
<proteinExistence type="inferred from homology"/>
<dbReference type="CDD" id="cd15845">
    <property type="entry name" value="SNARE_syntaxin16"/>
    <property type="match status" value="1"/>
</dbReference>
<comment type="caution">
    <text evidence="13">The sequence shown here is derived from an EMBL/GenBank/DDBJ whole genome shotgun (WGS) entry which is preliminary data.</text>
</comment>
<name>A0A9W7A5A4_9STRA</name>
<evidence type="ECO:0000256" key="10">
    <source>
        <dbReference type="SAM" id="MobiDB-lite"/>
    </source>
</evidence>
<sequence length="298" mass="33275">MAQRDLTNQFIRLREQGNSSRSIRSNSPGSGAGSLLDDPGSAGWSHPAETLPPLWVDLVDQVDDDVRQINDMMAELKTLHSDRIKSVFDTDLKGRDREIEVTTNNITGKFRHAESLLKKIGKVAEPGQTLTDSEIKVRANIQSSNAKKLQTLSCTFRKQQKDYLTSISSQKSLNDTQFGVDLTPSPVPGAGFNQQQMSVVDDLEGIVSERDLEIQRIAQSIEELSSIFKELAVLVIDQGTILDRIDFNMEQVVEHTKEGIKQLEKAEEHQKSARPIKCIACLLIMIAVMLTILILKHR</sequence>
<evidence type="ECO:0000313" key="13">
    <source>
        <dbReference type="EMBL" id="GMH63716.1"/>
    </source>
</evidence>
<evidence type="ECO:0000256" key="2">
    <source>
        <dbReference type="ARBA" id="ARBA00009063"/>
    </source>
</evidence>
<dbReference type="SUPFAM" id="SSF47661">
    <property type="entry name" value="t-snare proteins"/>
    <property type="match status" value="1"/>
</dbReference>
<evidence type="ECO:0000256" key="1">
    <source>
        <dbReference type="ARBA" id="ARBA00004409"/>
    </source>
</evidence>
<feature type="region of interest" description="Disordered" evidence="10">
    <location>
        <begin position="14"/>
        <end position="47"/>
    </location>
</feature>
<keyword evidence="14" id="KW-1185">Reference proteome</keyword>
<dbReference type="AlphaFoldDB" id="A0A9W7A5A4"/>
<evidence type="ECO:0000256" key="8">
    <source>
        <dbReference type="ARBA" id="ARBA00023054"/>
    </source>
</evidence>
<dbReference type="EMBL" id="BRXY01000087">
    <property type="protein sequence ID" value="GMH63716.1"/>
    <property type="molecule type" value="Genomic_DNA"/>
</dbReference>
<keyword evidence="9 11" id="KW-0472">Membrane</keyword>
<evidence type="ECO:0000256" key="9">
    <source>
        <dbReference type="ARBA" id="ARBA00023136"/>
    </source>
</evidence>
<keyword evidence="4 11" id="KW-0812">Transmembrane</keyword>
<dbReference type="InterPro" id="IPR000727">
    <property type="entry name" value="T_SNARE_dom"/>
</dbReference>
<feature type="compositionally biased region" description="Low complexity" evidence="10">
    <location>
        <begin position="17"/>
        <end position="29"/>
    </location>
</feature>
<dbReference type="GO" id="GO:0005484">
    <property type="term" value="F:SNAP receptor activity"/>
    <property type="evidence" value="ECO:0007669"/>
    <property type="project" value="InterPro"/>
</dbReference>
<dbReference type="Pfam" id="PF05739">
    <property type="entry name" value="SNARE"/>
    <property type="match status" value="1"/>
</dbReference>
<keyword evidence="6 11" id="KW-1133">Transmembrane helix</keyword>
<evidence type="ECO:0000256" key="4">
    <source>
        <dbReference type="ARBA" id="ARBA00022692"/>
    </source>
</evidence>
<dbReference type="InterPro" id="IPR006012">
    <property type="entry name" value="Syntaxin/epimorphin_CS"/>
</dbReference>
<keyword evidence="8" id="KW-0175">Coiled coil</keyword>
<dbReference type="Proteomes" id="UP001165085">
    <property type="component" value="Unassembled WGS sequence"/>
</dbReference>
<dbReference type="PANTHER" id="PTHR19957:SF83">
    <property type="entry name" value="SYNTAXIN-16"/>
    <property type="match status" value="1"/>
</dbReference>
<dbReference type="GO" id="GO:0006906">
    <property type="term" value="P:vesicle fusion"/>
    <property type="evidence" value="ECO:0007669"/>
    <property type="project" value="TreeGrafter"/>
</dbReference>
<dbReference type="InterPro" id="IPR010989">
    <property type="entry name" value="SNARE"/>
</dbReference>
<feature type="domain" description="T-SNARE coiled-coil homology" evidence="12">
    <location>
        <begin position="204"/>
        <end position="266"/>
    </location>
</feature>
<dbReference type="PROSITE" id="PS00914">
    <property type="entry name" value="SYNTAXIN"/>
    <property type="match status" value="1"/>
</dbReference>
<protein>
    <recommendedName>
        <fullName evidence="12">t-SNARE coiled-coil homology domain-containing protein</fullName>
    </recommendedName>
</protein>
<accession>A0A9W7A5A4</accession>